<evidence type="ECO:0000259" key="5">
    <source>
        <dbReference type="PROSITE" id="PS51203"/>
    </source>
</evidence>
<dbReference type="SUPFAM" id="SSF49764">
    <property type="entry name" value="HSP20-like chaperones"/>
    <property type="match status" value="1"/>
</dbReference>
<dbReference type="STRING" id="74649.A0A2P6PLC8"/>
<comment type="subunit">
    <text evidence="3">Interacts with HSP90 in an ATP-dependent manner.</text>
</comment>
<dbReference type="SUPFAM" id="SSF57850">
    <property type="entry name" value="RING/U-box"/>
    <property type="match status" value="1"/>
</dbReference>
<gene>
    <name evidence="6" type="ORF">RchiOBHm_Chr6g0253371</name>
</gene>
<evidence type="ECO:0000313" key="6">
    <source>
        <dbReference type="EMBL" id="PRQ22719.1"/>
    </source>
</evidence>
<accession>A0A2P6PLC8</accession>
<keyword evidence="7" id="KW-1185">Reference proteome</keyword>
<evidence type="ECO:0000259" key="4">
    <source>
        <dbReference type="PROSITE" id="PS50271"/>
    </source>
</evidence>
<dbReference type="PANTHER" id="PTHR22932:SF11">
    <property type="entry name" value="CO-CHAPERONE PROTEIN P23"/>
    <property type="match status" value="1"/>
</dbReference>
<evidence type="ECO:0000313" key="7">
    <source>
        <dbReference type="Proteomes" id="UP000238479"/>
    </source>
</evidence>
<dbReference type="InterPro" id="IPR008978">
    <property type="entry name" value="HSP20-like_chaperone"/>
</dbReference>
<reference evidence="6 7" key="1">
    <citation type="journal article" date="2018" name="Nat. Genet.">
        <title>The Rosa genome provides new insights in the design of modern roses.</title>
        <authorList>
            <person name="Bendahmane M."/>
        </authorList>
    </citation>
    <scope>NUCLEOTIDE SEQUENCE [LARGE SCALE GENOMIC DNA]</scope>
    <source>
        <strain evidence="7">cv. Old Blush</strain>
    </source>
</reference>
<proteinExistence type="inferred from homology"/>
<keyword evidence="3" id="KW-0143">Chaperone</keyword>
<evidence type="ECO:0000256" key="2">
    <source>
        <dbReference type="PROSITE-ProRule" id="PRU00502"/>
    </source>
</evidence>
<dbReference type="InterPro" id="IPR001607">
    <property type="entry name" value="Znf_UBP"/>
</dbReference>
<comment type="similarity">
    <text evidence="1 3">Belongs to the p23/wos2 family.</text>
</comment>
<dbReference type="GO" id="GO:0101031">
    <property type="term" value="C:protein folding chaperone complex"/>
    <property type="evidence" value="ECO:0007669"/>
    <property type="project" value="UniProtKB-ARBA"/>
</dbReference>
<keyword evidence="3" id="KW-0963">Cytoplasm</keyword>
<dbReference type="Proteomes" id="UP000238479">
    <property type="component" value="Chromosome 6"/>
</dbReference>
<dbReference type="GO" id="GO:0051879">
    <property type="term" value="F:Hsp90 protein binding"/>
    <property type="evidence" value="ECO:0007669"/>
    <property type="project" value="UniProtKB-UniRule"/>
</dbReference>
<dbReference type="CDD" id="cd06465">
    <property type="entry name" value="p23_hB-ind1_like"/>
    <property type="match status" value="1"/>
</dbReference>
<evidence type="ECO:0000256" key="3">
    <source>
        <dbReference type="RuleBase" id="RU369032"/>
    </source>
</evidence>
<dbReference type="GO" id="GO:0008270">
    <property type="term" value="F:zinc ion binding"/>
    <property type="evidence" value="ECO:0007669"/>
    <property type="project" value="UniProtKB-KW"/>
</dbReference>
<keyword evidence="3" id="KW-0539">Nucleus</keyword>
<feature type="domain" description="CS" evidence="5">
    <location>
        <begin position="347"/>
        <end position="436"/>
    </location>
</feature>
<dbReference type="InterPro" id="IPR013083">
    <property type="entry name" value="Znf_RING/FYVE/PHD"/>
</dbReference>
<keyword evidence="2" id="KW-0862">Zinc</keyword>
<dbReference type="Gene3D" id="2.60.40.790">
    <property type="match status" value="1"/>
</dbReference>
<dbReference type="PROSITE" id="PS50271">
    <property type="entry name" value="ZF_UBP"/>
    <property type="match status" value="1"/>
</dbReference>
<dbReference type="PROSITE" id="PS51203">
    <property type="entry name" value="CS"/>
    <property type="match status" value="1"/>
</dbReference>
<dbReference type="GO" id="GO:0006457">
    <property type="term" value="P:protein folding"/>
    <property type="evidence" value="ECO:0007669"/>
    <property type="project" value="TreeGrafter"/>
</dbReference>
<dbReference type="GO" id="GO:0005829">
    <property type="term" value="C:cytosol"/>
    <property type="evidence" value="ECO:0007669"/>
    <property type="project" value="TreeGrafter"/>
</dbReference>
<keyword evidence="2" id="KW-0479">Metal-binding</keyword>
<dbReference type="InterPro" id="IPR045250">
    <property type="entry name" value="p23-like"/>
</dbReference>
<dbReference type="GO" id="GO:0009408">
    <property type="term" value="P:response to heat"/>
    <property type="evidence" value="ECO:0007669"/>
    <property type="project" value="UniProtKB-ARBA"/>
</dbReference>
<dbReference type="Gene3D" id="3.30.40.10">
    <property type="entry name" value="Zinc/RING finger domain, C3HC4 (zinc finger)"/>
    <property type="match status" value="1"/>
</dbReference>
<organism evidence="6 7">
    <name type="scientific">Rosa chinensis</name>
    <name type="common">China rose</name>
    <dbReference type="NCBI Taxonomy" id="74649"/>
    <lineage>
        <taxon>Eukaryota</taxon>
        <taxon>Viridiplantae</taxon>
        <taxon>Streptophyta</taxon>
        <taxon>Embryophyta</taxon>
        <taxon>Tracheophyta</taxon>
        <taxon>Spermatophyta</taxon>
        <taxon>Magnoliopsida</taxon>
        <taxon>eudicotyledons</taxon>
        <taxon>Gunneridae</taxon>
        <taxon>Pentapetalae</taxon>
        <taxon>rosids</taxon>
        <taxon>fabids</taxon>
        <taxon>Rosales</taxon>
        <taxon>Rosaceae</taxon>
        <taxon>Rosoideae</taxon>
        <taxon>Rosoideae incertae sedis</taxon>
        <taxon>Rosa</taxon>
    </lineage>
</organism>
<dbReference type="GO" id="GO:0051087">
    <property type="term" value="F:protein-folding chaperone binding"/>
    <property type="evidence" value="ECO:0007669"/>
    <property type="project" value="UniProtKB-ARBA"/>
</dbReference>
<dbReference type="FunFam" id="2.60.40.790:FF:000013">
    <property type="entry name" value="Very-long-chain (3R)-3-hydroxyacyl-CoA dehydratase"/>
    <property type="match status" value="1"/>
</dbReference>
<dbReference type="Gramene" id="PRQ22719">
    <property type="protein sequence ID" value="PRQ22719"/>
    <property type="gene ID" value="RchiOBHm_Chr6g0253371"/>
</dbReference>
<evidence type="ECO:0000256" key="1">
    <source>
        <dbReference type="ARBA" id="ARBA00025733"/>
    </source>
</evidence>
<dbReference type="EMBL" id="PDCK01000044">
    <property type="protein sequence ID" value="PRQ22719.1"/>
    <property type="molecule type" value="Genomic_DNA"/>
</dbReference>
<comment type="function">
    <text evidence="3">Acts as a co-chaperone for HSP90.</text>
</comment>
<protein>
    <recommendedName>
        <fullName evidence="3">Co-chaperone protein p23</fullName>
    </recommendedName>
</protein>
<dbReference type="PANTHER" id="PTHR22932">
    <property type="entry name" value="TELOMERASE-BINDING PROTEIN P23 HSP90 CO-CHAPERONE"/>
    <property type="match status" value="1"/>
</dbReference>
<comment type="caution">
    <text evidence="6">The sequence shown here is derived from an EMBL/GenBank/DDBJ whole genome shotgun (WGS) entry which is preliminary data.</text>
</comment>
<dbReference type="GO" id="GO:0051131">
    <property type="term" value="P:chaperone-mediated protein complex assembly"/>
    <property type="evidence" value="ECO:0007669"/>
    <property type="project" value="TreeGrafter"/>
</dbReference>
<keyword evidence="2" id="KW-0863">Zinc-finger</keyword>
<comment type="subcellular location">
    <subcellularLocation>
        <location evidence="3">Cytoplasm</location>
    </subcellularLocation>
    <subcellularLocation>
        <location evidence="3">Nucleus</location>
    </subcellularLocation>
</comment>
<dbReference type="SMART" id="SM00290">
    <property type="entry name" value="ZnF_UBP"/>
    <property type="match status" value="1"/>
</dbReference>
<feature type="domain" description="UBP-type" evidence="4">
    <location>
        <begin position="15"/>
        <end position="114"/>
    </location>
</feature>
<sequence length="460" mass="51933">MKADSNSGFSLKSQKQCDHHSAFLCCDLTGVPSHDIHCKRCQRPKENWFCLSCKDVFCSVNRHVSEHYNQTKHCLFVYCSNKSTWCCSCKKYLDAEVIKQLWANKQSRSSSAKLESIDAKVVDVTDLLSKPFPTINVHPQLDVPLSVGQDELALAKEGLRNVFDRGLKALADSKVQEEFLLYSATLLSAESCPSELKVNLSSFRCNLSEETSAFIKAQDELKVASELSASITQKLFVVRQQTSKYDEVKKEMIASDEKVAKYKSTIKELEACLATEVSNRKKIDEVIDSIETQITIARDGLVPDLAQASSMEGRTQAAYQLLTRKQSHWDNLKIMFTRFAIANATMSRHPSVKWAQQPDTLYITIELPDAQDVKLTLEPEGKFLFSATAGAEKTPYVVDLDLYDKIDVNESRYSVGSRNIFHLVKKAENKWWSRLIKQEGKAPGFLKVDWDNWGDEQAGI</sequence>
<dbReference type="Pfam" id="PF02148">
    <property type="entry name" value="zf-UBP"/>
    <property type="match status" value="1"/>
</dbReference>
<dbReference type="Pfam" id="PF04969">
    <property type="entry name" value="CS"/>
    <property type="match status" value="1"/>
</dbReference>
<dbReference type="GO" id="GO:0005634">
    <property type="term" value="C:nucleus"/>
    <property type="evidence" value="ECO:0007669"/>
    <property type="project" value="UniProtKB-SubCell"/>
</dbReference>
<dbReference type="AlphaFoldDB" id="A0A2P6PLC8"/>
<dbReference type="InterPro" id="IPR007052">
    <property type="entry name" value="CS_dom"/>
</dbReference>
<name>A0A2P6PLC8_ROSCH</name>